<keyword evidence="2" id="KW-0413">Isomerase</keyword>
<dbReference type="InterPro" id="IPR011051">
    <property type="entry name" value="RmlC_Cupin_sf"/>
</dbReference>
<proteinExistence type="predicted"/>
<reference evidence="2 3" key="1">
    <citation type="submission" date="2018-04" db="EMBL/GenBank/DDBJ databases">
        <title>Genomic Encyclopedia of Archaeal and Bacterial Type Strains, Phase II (KMG-II): from individual species to whole genera.</title>
        <authorList>
            <person name="Goeker M."/>
        </authorList>
    </citation>
    <scope>NUCLEOTIDE SEQUENCE [LARGE SCALE GENOMIC DNA]</scope>
    <source>
        <strain evidence="2 3">DSM 100977</strain>
    </source>
</reference>
<protein>
    <submittedName>
        <fullName evidence="2">Mannose-6-phosphate isomerase-like protein (Cupin superfamily)</fullName>
    </submittedName>
</protein>
<dbReference type="CDD" id="cd02226">
    <property type="entry name" value="cupin_YdbB-like"/>
    <property type="match status" value="1"/>
</dbReference>
<dbReference type="OrthoDB" id="9794183at2"/>
<dbReference type="Gene3D" id="2.60.120.10">
    <property type="entry name" value="Jelly Rolls"/>
    <property type="match status" value="1"/>
</dbReference>
<evidence type="ECO:0000313" key="3">
    <source>
        <dbReference type="Proteomes" id="UP000243978"/>
    </source>
</evidence>
<comment type="caution">
    <text evidence="2">The sequence shown here is derived from an EMBL/GenBank/DDBJ whole genome shotgun (WGS) entry which is preliminary data.</text>
</comment>
<evidence type="ECO:0000313" key="2">
    <source>
        <dbReference type="EMBL" id="PTX57443.1"/>
    </source>
</evidence>
<dbReference type="EMBL" id="QBKS01000001">
    <property type="protein sequence ID" value="PTX57443.1"/>
    <property type="molecule type" value="Genomic_DNA"/>
</dbReference>
<keyword evidence="3" id="KW-1185">Reference proteome</keyword>
<dbReference type="Proteomes" id="UP000243978">
    <property type="component" value="Unassembled WGS sequence"/>
</dbReference>
<accession>A0A2T6BMY7</accession>
<dbReference type="InterPro" id="IPR013096">
    <property type="entry name" value="Cupin_2"/>
</dbReference>
<name>A0A2T6BMY7_9RHOB</name>
<dbReference type="PANTHER" id="PTHR36114">
    <property type="entry name" value="16.7 KDA PROTEIN IN WHIE LOCUS"/>
    <property type="match status" value="1"/>
</dbReference>
<feature type="domain" description="Cupin type-2" evidence="1">
    <location>
        <begin position="33"/>
        <end position="97"/>
    </location>
</feature>
<dbReference type="SUPFAM" id="SSF51182">
    <property type="entry name" value="RmlC-like cupins"/>
    <property type="match status" value="1"/>
</dbReference>
<sequence>MQKVNLHEKLAQFSTHWDPHVVADYNGNDIMVVKFAGEFPFHKHDDSDDFFLVLDGEVTLDREDGESIVMGPGELCVVPRGVVHRPRAVTEARVLLIEPQGLPNTGDANTASSKPRI</sequence>
<dbReference type="AlphaFoldDB" id="A0A2T6BMY7"/>
<organism evidence="2 3">
    <name type="scientific">Litoreibacter ponti</name>
    <dbReference type="NCBI Taxonomy" id="1510457"/>
    <lineage>
        <taxon>Bacteria</taxon>
        <taxon>Pseudomonadati</taxon>
        <taxon>Pseudomonadota</taxon>
        <taxon>Alphaproteobacteria</taxon>
        <taxon>Rhodobacterales</taxon>
        <taxon>Roseobacteraceae</taxon>
        <taxon>Litoreibacter</taxon>
    </lineage>
</organism>
<dbReference type="Pfam" id="PF07883">
    <property type="entry name" value="Cupin_2"/>
    <property type="match status" value="1"/>
</dbReference>
<gene>
    <name evidence="2" type="ORF">C8N43_2113</name>
</gene>
<dbReference type="InterPro" id="IPR014710">
    <property type="entry name" value="RmlC-like_jellyroll"/>
</dbReference>
<dbReference type="PANTHER" id="PTHR36114:SF1">
    <property type="entry name" value="16.7 KDA PROTEIN IN WHIE LOCUS"/>
    <property type="match status" value="1"/>
</dbReference>
<dbReference type="GO" id="GO:0016853">
    <property type="term" value="F:isomerase activity"/>
    <property type="evidence" value="ECO:0007669"/>
    <property type="project" value="UniProtKB-KW"/>
</dbReference>
<dbReference type="InterPro" id="IPR052044">
    <property type="entry name" value="PKS_Associated_Protein"/>
</dbReference>
<evidence type="ECO:0000259" key="1">
    <source>
        <dbReference type="Pfam" id="PF07883"/>
    </source>
</evidence>
<dbReference type="RefSeq" id="WP_107845541.1">
    <property type="nucleotide sequence ID" value="NZ_QBKS01000001.1"/>
</dbReference>